<reference evidence="2 3" key="1">
    <citation type="journal article" date="2016" name="Toxins">
        <title>The Draft Genome Sequence of the Yersinia entomophaga Entomopathogenic Type Strain MH96T.</title>
        <authorList>
            <person name="Hurst M.R."/>
            <person name="Beattie A."/>
            <person name="Altermann E."/>
            <person name="Moraga R.M."/>
            <person name="Harper L.A."/>
            <person name="Calder J."/>
            <person name="Laugraud A."/>
        </authorList>
    </citation>
    <scope>NUCLEOTIDE SEQUENCE [LARGE SCALE GENOMIC DNA]</scope>
    <source>
        <strain evidence="2 3">MH96</strain>
    </source>
</reference>
<feature type="transmembrane region" description="Helical" evidence="1">
    <location>
        <begin position="29"/>
        <end position="48"/>
    </location>
</feature>
<dbReference type="EMBL" id="CP010029">
    <property type="protein sequence ID" value="ANI28787.1"/>
    <property type="molecule type" value="Genomic_DNA"/>
</dbReference>
<dbReference type="RefSeq" id="WP_064512980.1">
    <property type="nucleotide sequence ID" value="NZ_CBCSBH010000009.1"/>
</dbReference>
<keyword evidence="3" id="KW-1185">Reference proteome</keyword>
<dbReference type="Proteomes" id="UP000266744">
    <property type="component" value="Chromosome"/>
</dbReference>
<keyword evidence="1" id="KW-0472">Membrane</keyword>
<keyword evidence="1" id="KW-1133">Transmembrane helix</keyword>
<dbReference type="Pfam" id="PF16080">
    <property type="entry name" value="Phage_holin_2_3"/>
    <property type="match status" value="1"/>
</dbReference>
<accession>A0ABM6BHG4</accession>
<organism evidence="2 3">
    <name type="scientific">Yersinia entomophaga</name>
    <dbReference type="NCBI Taxonomy" id="935293"/>
    <lineage>
        <taxon>Bacteria</taxon>
        <taxon>Pseudomonadati</taxon>
        <taxon>Pseudomonadota</taxon>
        <taxon>Gammaproteobacteria</taxon>
        <taxon>Enterobacterales</taxon>
        <taxon>Yersiniaceae</taxon>
        <taxon>Yersinia</taxon>
    </lineage>
</organism>
<evidence type="ECO:0000256" key="1">
    <source>
        <dbReference type="SAM" id="Phobius"/>
    </source>
</evidence>
<protein>
    <submittedName>
        <fullName evidence="2">Holin</fullName>
    </submittedName>
</protein>
<evidence type="ECO:0000313" key="2">
    <source>
        <dbReference type="EMBL" id="ANI28787.1"/>
    </source>
</evidence>
<keyword evidence="1" id="KW-0812">Transmembrane</keyword>
<gene>
    <name evidence="2" type="ORF">PL78_02890</name>
</gene>
<evidence type="ECO:0000313" key="3">
    <source>
        <dbReference type="Proteomes" id="UP000266744"/>
    </source>
</evidence>
<name>A0ABM6BHG4_YERET</name>
<dbReference type="InterPro" id="IPR032118">
    <property type="entry name" value="Phage_holin_HP1"/>
</dbReference>
<proteinExistence type="predicted"/>
<sequence length="65" mass="7288">MRMDKYVSELSCWLGGLTAALGELSLNEWAIIIGIVCKIGAVGVNWHYKRKEFQLKEKSNGSRST</sequence>